<keyword evidence="2" id="KW-1185">Reference proteome</keyword>
<sequence length="271" mass="30486">MSSFTSSASHCLQCICVSINGERRERLREGYGQRGPPAVMGPAWVFEGRRDGGLGMSKFRNQRVKLPFSGWKALNMGITGIWVAVNMALNMGCRELWNLVSGIGLKSTPQVDKELKIDAKRDNYLRRPLVKGMLSLQMTLRRRRHGRAREAPCPLADEINLAVTHHHHQASSSLASTESEREQNIEDLVKLLYFGSIFDVKGQNDFTSTMLTRMHEWRCCLTYDYVIDDESSFGDLLSEKVLDSISAVSGLVVSRPVDSSLSYKEALRRCV</sequence>
<evidence type="ECO:0000313" key="1">
    <source>
        <dbReference type="EMBL" id="KAI8549634.1"/>
    </source>
</evidence>
<reference evidence="1" key="1">
    <citation type="submission" date="2022-02" db="EMBL/GenBank/DDBJ databases">
        <title>Plant Genome Project.</title>
        <authorList>
            <person name="Zhang R.-G."/>
        </authorList>
    </citation>
    <scope>NUCLEOTIDE SEQUENCE</scope>
    <source>
        <strain evidence="1">AT1</strain>
    </source>
</reference>
<dbReference type="Proteomes" id="UP001062846">
    <property type="component" value="Chromosome 6"/>
</dbReference>
<organism evidence="1 2">
    <name type="scientific">Rhododendron molle</name>
    <name type="common">Chinese azalea</name>
    <name type="synonym">Azalea mollis</name>
    <dbReference type="NCBI Taxonomy" id="49168"/>
    <lineage>
        <taxon>Eukaryota</taxon>
        <taxon>Viridiplantae</taxon>
        <taxon>Streptophyta</taxon>
        <taxon>Embryophyta</taxon>
        <taxon>Tracheophyta</taxon>
        <taxon>Spermatophyta</taxon>
        <taxon>Magnoliopsida</taxon>
        <taxon>eudicotyledons</taxon>
        <taxon>Gunneridae</taxon>
        <taxon>Pentapetalae</taxon>
        <taxon>asterids</taxon>
        <taxon>Ericales</taxon>
        <taxon>Ericaceae</taxon>
        <taxon>Ericoideae</taxon>
        <taxon>Rhodoreae</taxon>
        <taxon>Rhododendron</taxon>
    </lineage>
</organism>
<name>A0ACC0N9U3_RHOML</name>
<comment type="caution">
    <text evidence="1">The sequence shown here is derived from an EMBL/GenBank/DDBJ whole genome shotgun (WGS) entry which is preliminary data.</text>
</comment>
<protein>
    <submittedName>
        <fullName evidence="1">Uncharacterized protein</fullName>
    </submittedName>
</protein>
<proteinExistence type="predicted"/>
<gene>
    <name evidence="1" type="ORF">RHMOL_Rhmol06G0040100</name>
</gene>
<accession>A0ACC0N9U3</accession>
<dbReference type="EMBL" id="CM046393">
    <property type="protein sequence ID" value="KAI8549634.1"/>
    <property type="molecule type" value="Genomic_DNA"/>
</dbReference>
<evidence type="ECO:0000313" key="2">
    <source>
        <dbReference type="Proteomes" id="UP001062846"/>
    </source>
</evidence>